<reference evidence="2 3" key="1">
    <citation type="submission" date="2023-09" db="EMBL/GenBank/DDBJ databases">
        <title>Microbacterium fusihabitans sp. nov., Microbacterium phycihabitans sp. nov., and Microbacterium cervinum sp. nov., isolated from dried seaweeds of beach.</title>
        <authorList>
            <person name="Lee S.D."/>
        </authorList>
    </citation>
    <scope>NUCLEOTIDE SEQUENCE [LARGE SCALE GENOMIC DNA]</scope>
    <source>
        <strain evidence="2 3">KSW4-17</strain>
    </source>
</reference>
<dbReference type="SUPFAM" id="SSF52540">
    <property type="entry name" value="P-loop containing nucleoside triphosphate hydrolases"/>
    <property type="match status" value="1"/>
</dbReference>
<sequence>MSSTYIETGGQVRVYDSAVKAHDRLPLGTYRVRFSSKEGFSLVRTADLAVGAEKVYGQREAKVDKIFRTYARLDRNLGVMLSGNKGQGKSMFLRMVAERAIAQELPVVLVTEDADGIVDFLDTLDECLVIFDEFEKVFASGRGHLAEPNRQNQFLTLFDGMSSVRRIYCVTVNDVQDVSHYIVNRPGRFHYHMRFDYPGPDEVREYLADQAPHAAPSEVENAALFSRRVNLTYDHLRAIAFEMNHPEAKFSEIVEDLNIKAIEPSTYRVEAKYPDGTILADESVLNLHERSDVQRTIELRSTQRTLFFSFAPRDVVFEDDGSISIPVHTIDAMDEDEEMPDELPARITLTLVGQVSYSFDR</sequence>
<dbReference type="InterPro" id="IPR027417">
    <property type="entry name" value="P-loop_NTPase"/>
</dbReference>
<gene>
    <name evidence="2" type="ORF">RWH45_01925</name>
</gene>
<dbReference type="Proteomes" id="UP001263371">
    <property type="component" value="Unassembled WGS sequence"/>
</dbReference>
<dbReference type="InterPro" id="IPR003959">
    <property type="entry name" value="ATPase_AAA_core"/>
</dbReference>
<feature type="domain" description="ATPase AAA-type core" evidence="1">
    <location>
        <begin position="79"/>
        <end position="196"/>
    </location>
</feature>
<dbReference type="Pfam" id="PF00004">
    <property type="entry name" value="AAA"/>
    <property type="match status" value="1"/>
</dbReference>
<protein>
    <submittedName>
        <fullName evidence="2">AAA family ATPase</fullName>
    </submittedName>
</protein>
<comment type="caution">
    <text evidence="2">The sequence shown here is derived from an EMBL/GenBank/DDBJ whole genome shotgun (WGS) entry which is preliminary data.</text>
</comment>
<accession>A0ABU3T3K3</accession>
<evidence type="ECO:0000313" key="2">
    <source>
        <dbReference type="EMBL" id="MDU0365952.1"/>
    </source>
</evidence>
<organism evidence="2 3">
    <name type="scientific">Microbacterium galbum</name>
    <dbReference type="NCBI Taxonomy" id="3075994"/>
    <lineage>
        <taxon>Bacteria</taxon>
        <taxon>Bacillati</taxon>
        <taxon>Actinomycetota</taxon>
        <taxon>Actinomycetes</taxon>
        <taxon>Micrococcales</taxon>
        <taxon>Microbacteriaceae</taxon>
        <taxon>Microbacterium</taxon>
    </lineage>
</organism>
<dbReference type="EMBL" id="JAWDIS010000001">
    <property type="protein sequence ID" value="MDU0365952.1"/>
    <property type="molecule type" value="Genomic_DNA"/>
</dbReference>
<proteinExistence type="predicted"/>
<name>A0ABU3T3K3_9MICO</name>
<keyword evidence="3" id="KW-1185">Reference proteome</keyword>
<dbReference type="Gene3D" id="3.40.50.300">
    <property type="entry name" value="P-loop containing nucleotide triphosphate hydrolases"/>
    <property type="match status" value="1"/>
</dbReference>
<evidence type="ECO:0000259" key="1">
    <source>
        <dbReference type="Pfam" id="PF00004"/>
    </source>
</evidence>
<evidence type="ECO:0000313" key="3">
    <source>
        <dbReference type="Proteomes" id="UP001263371"/>
    </source>
</evidence>
<dbReference type="RefSeq" id="WP_315993239.1">
    <property type="nucleotide sequence ID" value="NZ_JAWDIS010000001.1"/>
</dbReference>